<dbReference type="RefSeq" id="WP_146453612.1">
    <property type="nucleotide sequence ID" value="NZ_SJPW01000001.1"/>
</dbReference>
<protein>
    <recommendedName>
        <fullName evidence="4">Cytochrome C</fullName>
    </recommendedName>
</protein>
<dbReference type="EMBL" id="SJPW01000001">
    <property type="protein sequence ID" value="TWU60073.1"/>
    <property type="molecule type" value="Genomic_DNA"/>
</dbReference>
<dbReference type="Proteomes" id="UP000318288">
    <property type="component" value="Unassembled WGS sequence"/>
</dbReference>
<reference evidence="2 3" key="1">
    <citation type="submission" date="2019-02" db="EMBL/GenBank/DDBJ databases">
        <title>Deep-cultivation of Planctomycetes and their phenomic and genomic characterization uncovers novel biology.</title>
        <authorList>
            <person name="Wiegand S."/>
            <person name="Jogler M."/>
            <person name="Boedeker C."/>
            <person name="Pinto D."/>
            <person name="Vollmers J."/>
            <person name="Rivas-Marin E."/>
            <person name="Kohn T."/>
            <person name="Peeters S.H."/>
            <person name="Heuer A."/>
            <person name="Rast P."/>
            <person name="Oberbeckmann S."/>
            <person name="Bunk B."/>
            <person name="Jeske O."/>
            <person name="Meyerdierks A."/>
            <person name="Storesund J.E."/>
            <person name="Kallscheuer N."/>
            <person name="Luecker S."/>
            <person name="Lage O.M."/>
            <person name="Pohl T."/>
            <person name="Merkel B.J."/>
            <person name="Hornburger P."/>
            <person name="Mueller R.-W."/>
            <person name="Bruemmer F."/>
            <person name="Labrenz M."/>
            <person name="Spormann A.M."/>
            <person name="Op Den Camp H."/>
            <person name="Overmann J."/>
            <person name="Amann R."/>
            <person name="Jetten M.S.M."/>
            <person name="Mascher T."/>
            <person name="Medema M.H."/>
            <person name="Devos D.P."/>
            <person name="Kaster A.-K."/>
            <person name="Ovreas L."/>
            <person name="Rohde M."/>
            <person name="Galperin M.Y."/>
            <person name="Jogler C."/>
        </authorList>
    </citation>
    <scope>NUCLEOTIDE SEQUENCE [LARGE SCALE GENOMIC DNA]</scope>
    <source>
        <strain evidence="2 3">Poly51</strain>
    </source>
</reference>
<feature type="chain" id="PRO_5022926510" description="Cytochrome C" evidence="1">
    <location>
        <begin position="26"/>
        <end position="125"/>
    </location>
</feature>
<evidence type="ECO:0008006" key="4">
    <source>
        <dbReference type="Google" id="ProtNLM"/>
    </source>
</evidence>
<evidence type="ECO:0000256" key="1">
    <source>
        <dbReference type="SAM" id="SignalP"/>
    </source>
</evidence>
<gene>
    <name evidence="2" type="ORF">Poly51_03470</name>
</gene>
<keyword evidence="3" id="KW-1185">Reference proteome</keyword>
<evidence type="ECO:0000313" key="2">
    <source>
        <dbReference type="EMBL" id="TWU60073.1"/>
    </source>
</evidence>
<name>A0A5C6FHP6_9BACT</name>
<evidence type="ECO:0000313" key="3">
    <source>
        <dbReference type="Proteomes" id="UP000318288"/>
    </source>
</evidence>
<comment type="caution">
    <text evidence="2">The sequence shown here is derived from an EMBL/GenBank/DDBJ whole genome shotgun (WGS) entry which is preliminary data.</text>
</comment>
<keyword evidence="1" id="KW-0732">Signal</keyword>
<accession>A0A5C6FHP6</accession>
<dbReference type="OrthoDB" id="283665at2"/>
<dbReference type="AlphaFoldDB" id="A0A5C6FHP6"/>
<proteinExistence type="predicted"/>
<feature type="signal peptide" evidence="1">
    <location>
        <begin position="1"/>
        <end position="25"/>
    </location>
</feature>
<sequence length="125" mass="13358" precursor="true">MSKKFWTLMTVAGMLTATTAMPSRAADEDDAAPKYKTKEIMKKAMKGPLLKKVAEGGASDEEKKELHAMMVALSKNTPKKGEQESWDKMTAALVKASKAAVDGTDGAGEMLSKGANCKACHTPHK</sequence>
<organism evidence="2 3">
    <name type="scientific">Rubripirellula tenax</name>
    <dbReference type="NCBI Taxonomy" id="2528015"/>
    <lineage>
        <taxon>Bacteria</taxon>
        <taxon>Pseudomonadati</taxon>
        <taxon>Planctomycetota</taxon>
        <taxon>Planctomycetia</taxon>
        <taxon>Pirellulales</taxon>
        <taxon>Pirellulaceae</taxon>
        <taxon>Rubripirellula</taxon>
    </lineage>
</organism>